<dbReference type="Proteomes" id="UP000531916">
    <property type="component" value="Unassembled WGS sequence"/>
</dbReference>
<keyword evidence="1" id="KW-0812">Transmembrane</keyword>
<evidence type="ECO:0000256" key="1">
    <source>
        <dbReference type="SAM" id="Phobius"/>
    </source>
</evidence>
<dbReference type="EMBL" id="AASEPP010000040">
    <property type="protein sequence ID" value="EFC2248160.1"/>
    <property type="molecule type" value="Genomic_DNA"/>
</dbReference>
<protein>
    <submittedName>
        <fullName evidence="2">Uncharacterized protein</fullName>
    </submittedName>
</protein>
<sequence length="129" mass="14567">MYAKIEHMIKGNIILILTFFMIVAILVTDIGVAAELNTKVNRESEKADLKTLSVNMNNHTNALKKHADSVSNSVILSVKQMQSAQQKKLFLQMEIDEIRSQMGGVTDISKRNVLNQKISQLEKERANIR</sequence>
<name>A0A8S7IDR3_ECOLX</name>
<gene>
    <name evidence="2" type="ORF">E5H86_20605</name>
</gene>
<evidence type="ECO:0000313" key="2">
    <source>
        <dbReference type="EMBL" id="EFC2248160.1"/>
    </source>
</evidence>
<keyword evidence="1" id="KW-1133">Transmembrane helix</keyword>
<reference evidence="2 3" key="1">
    <citation type="submission" date="2019-04" db="EMBL/GenBank/DDBJ databases">
        <authorList>
            <consortium name="NARMS: The National Antimicrobial Resistance Monitoring System"/>
        </authorList>
    </citation>
    <scope>NUCLEOTIDE SEQUENCE [LARGE SCALE GENOMIC DNA]</scope>
    <source>
        <strain evidence="2 3">FSIS11919500</strain>
    </source>
</reference>
<organism evidence="2 3">
    <name type="scientific">Escherichia coli</name>
    <dbReference type="NCBI Taxonomy" id="562"/>
    <lineage>
        <taxon>Bacteria</taxon>
        <taxon>Pseudomonadati</taxon>
        <taxon>Pseudomonadota</taxon>
        <taxon>Gammaproteobacteria</taxon>
        <taxon>Enterobacterales</taxon>
        <taxon>Enterobacteriaceae</taxon>
        <taxon>Escherichia</taxon>
    </lineage>
</organism>
<evidence type="ECO:0000313" key="3">
    <source>
        <dbReference type="Proteomes" id="UP000531916"/>
    </source>
</evidence>
<feature type="transmembrane region" description="Helical" evidence="1">
    <location>
        <begin position="12"/>
        <end position="34"/>
    </location>
</feature>
<dbReference type="RefSeq" id="WP_040088945.1">
    <property type="nucleotide sequence ID" value="NZ_BFWG01000035.1"/>
</dbReference>
<keyword evidence="1" id="KW-0472">Membrane</keyword>
<dbReference type="AlphaFoldDB" id="A0A8S7IDR3"/>
<accession>A0A8S7IDR3</accession>
<comment type="caution">
    <text evidence="2">The sequence shown here is derived from an EMBL/GenBank/DDBJ whole genome shotgun (WGS) entry which is preliminary data.</text>
</comment>
<proteinExistence type="predicted"/>